<dbReference type="SUPFAM" id="SSF46785">
    <property type="entry name" value="Winged helix' DNA-binding domain"/>
    <property type="match status" value="1"/>
</dbReference>
<sequence>MMILVAITFYLGASKLSEQWKPADKHETGSHGQYISAIYRHMQVLISAELAPYRIGSGQYIFLMAIAFHQPITQKALSEKLLIDKTTTAKAIAKLEAEGYVRREVDTTDKRYQQLYLTESGQDVVPKVQEALDRVKIRTRKGIADEEYDRLINLLNIVLHNLSTQDESE</sequence>
<dbReference type="RefSeq" id="WP_246431861.1">
    <property type="nucleotide sequence ID" value="NZ_CBCSLB010000013.1"/>
</dbReference>
<dbReference type="GO" id="GO:0003700">
    <property type="term" value="F:DNA-binding transcription factor activity"/>
    <property type="evidence" value="ECO:0007669"/>
    <property type="project" value="InterPro"/>
</dbReference>
<dbReference type="Gene3D" id="1.10.10.10">
    <property type="entry name" value="Winged helix-like DNA-binding domain superfamily/Winged helix DNA-binding domain"/>
    <property type="match status" value="1"/>
</dbReference>
<name>A0A7W5CAB1_9BACL</name>
<proteinExistence type="predicted"/>
<dbReference type="PRINTS" id="PR00598">
    <property type="entry name" value="HTHMARR"/>
</dbReference>
<keyword evidence="1" id="KW-0805">Transcription regulation</keyword>
<evidence type="ECO:0000313" key="6">
    <source>
        <dbReference type="Proteomes" id="UP000518605"/>
    </source>
</evidence>
<keyword evidence="2 5" id="KW-0238">DNA-binding</keyword>
<gene>
    <name evidence="5" type="ORF">FHS16_004144</name>
</gene>
<evidence type="ECO:0000256" key="2">
    <source>
        <dbReference type="ARBA" id="ARBA00023125"/>
    </source>
</evidence>
<dbReference type="InterPro" id="IPR000835">
    <property type="entry name" value="HTH_MarR-typ"/>
</dbReference>
<protein>
    <submittedName>
        <fullName evidence="5">DNA-binding MarR family transcriptional regulator</fullName>
    </submittedName>
</protein>
<keyword evidence="3" id="KW-0804">Transcription</keyword>
<dbReference type="Proteomes" id="UP000518605">
    <property type="component" value="Unassembled WGS sequence"/>
</dbReference>
<evidence type="ECO:0000259" key="4">
    <source>
        <dbReference type="PROSITE" id="PS50995"/>
    </source>
</evidence>
<evidence type="ECO:0000313" key="5">
    <source>
        <dbReference type="EMBL" id="MBB3154068.1"/>
    </source>
</evidence>
<dbReference type="Pfam" id="PF12802">
    <property type="entry name" value="MarR_2"/>
    <property type="match status" value="1"/>
</dbReference>
<dbReference type="EMBL" id="JACHXW010000013">
    <property type="protein sequence ID" value="MBB3154068.1"/>
    <property type="molecule type" value="Genomic_DNA"/>
</dbReference>
<dbReference type="InterPro" id="IPR036388">
    <property type="entry name" value="WH-like_DNA-bd_sf"/>
</dbReference>
<evidence type="ECO:0000256" key="3">
    <source>
        <dbReference type="ARBA" id="ARBA00023163"/>
    </source>
</evidence>
<dbReference type="InterPro" id="IPR036390">
    <property type="entry name" value="WH_DNA-bd_sf"/>
</dbReference>
<dbReference type="PROSITE" id="PS01117">
    <property type="entry name" value="HTH_MARR_1"/>
    <property type="match status" value="1"/>
</dbReference>
<organism evidence="5 6">
    <name type="scientific">Paenibacillus endophyticus</name>
    <dbReference type="NCBI Taxonomy" id="1294268"/>
    <lineage>
        <taxon>Bacteria</taxon>
        <taxon>Bacillati</taxon>
        <taxon>Bacillota</taxon>
        <taxon>Bacilli</taxon>
        <taxon>Bacillales</taxon>
        <taxon>Paenibacillaceae</taxon>
        <taxon>Paenibacillus</taxon>
    </lineage>
</organism>
<dbReference type="GO" id="GO:0003677">
    <property type="term" value="F:DNA binding"/>
    <property type="evidence" value="ECO:0007669"/>
    <property type="project" value="UniProtKB-KW"/>
</dbReference>
<dbReference type="PROSITE" id="PS50995">
    <property type="entry name" value="HTH_MARR_2"/>
    <property type="match status" value="1"/>
</dbReference>
<dbReference type="PANTHER" id="PTHR42756">
    <property type="entry name" value="TRANSCRIPTIONAL REGULATOR, MARR"/>
    <property type="match status" value="1"/>
</dbReference>
<evidence type="ECO:0000256" key="1">
    <source>
        <dbReference type="ARBA" id="ARBA00023015"/>
    </source>
</evidence>
<reference evidence="5 6" key="1">
    <citation type="submission" date="2020-08" db="EMBL/GenBank/DDBJ databases">
        <title>Genomic Encyclopedia of Type Strains, Phase III (KMG-III): the genomes of soil and plant-associated and newly described type strains.</title>
        <authorList>
            <person name="Whitman W."/>
        </authorList>
    </citation>
    <scope>NUCLEOTIDE SEQUENCE [LARGE SCALE GENOMIC DNA]</scope>
    <source>
        <strain evidence="5 6">CECT 8234</strain>
    </source>
</reference>
<feature type="domain" description="HTH marR-type" evidence="4">
    <location>
        <begin position="31"/>
        <end position="160"/>
    </location>
</feature>
<accession>A0A7W5CAB1</accession>
<dbReference type="SMART" id="SM00347">
    <property type="entry name" value="HTH_MARR"/>
    <property type="match status" value="1"/>
</dbReference>
<dbReference type="PANTHER" id="PTHR42756:SF2">
    <property type="entry name" value="MARR FAMILY REGULATORY PROTEIN"/>
    <property type="match status" value="1"/>
</dbReference>
<comment type="caution">
    <text evidence="5">The sequence shown here is derived from an EMBL/GenBank/DDBJ whole genome shotgun (WGS) entry which is preliminary data.</text>
</comment>
<dbReference type="InterPro" id="IPR023187">
    <property type="entry name" value="Tscrpt_reg_MarR-type_CS"/>
</dbReference>
<keyword evidence="6" id="KW-1185">Reference proteome</keyword>
<dbReference type="AlphaFoldDB" id="A0A7W5CAB1"/>